<keyword evidence="7" id="KW-1185">Reference proteome</keyword>
<dbReference type="InterPro" id="IPR002123">
    <property type="entry name" value="Plipid/glycerol_acylTrfase"/>
</dbReference>
<evidence type="ECO:0000313" key="6">
    <source>
        <dbReference type="EMBL" id="AII15495.1"/>
    </source>
</evidence>
<reference evidence="7" key="1">
    <citation type="journal article" date="2014" name="Genome Announc.">
        <title>Complete Genome Sequence of Campylobacter iguaniorum Strain 1485ET, Isolated from a Bearded Dragon (Pogona vitticeps).</title>
        <authorList>
            <person name="Gilbert M.J."/>
            <person name="Miller W.G."/>
            <person name="Yee E."/>
            <person name="Kik M."/>
            <person name="Wagenaar J.A."/>
            <person name="Duim B."/>
        </authorList>
    </citation>
    <scope>NUCLEOTIDE SEQUENCE [LARGE SCALE GENOMIC DNA]</scope>
    <source>
        <strain evidence="7">1485E</strain>
    </source>
</reference>
<comment type="pathway">
    <text evidence="1">Lipid metabolism.</text>
</comment>
<dbReference type="KEGG" id="caj:CIG1485E_1686"/>
<dbReference type="CDD" id="cd07989">
    <property type="entry name" value="LPLAT_AGPAT-like"/>
    <property type="match status" value="1"/>
</dbReference>
<keyword evidence="4" id="KW-0472">Membrane</keyword>
<dbReference type="eggNOG" id="COG0204">
    <property type="taxonomic scope" value="Bacteria"/>
</dbReference>
<dbReference type="GO" id="GO:0003841">
    <property type="term" value="F:1-acylglycerol-3-phosphate O-acyltransferase activity"/>
    <property type="evidence" value="ECO:0007669"/>
    <property type="project" value="TreeGrafter"/>
</dbReference>
<gene>
    <name evidence="6" type="ORF">CIG1485E_1686</name>
</gene>
<evidence type="ECO:0000256" key="1">
    <source>
        <dbReference type="ARBA" id="ARBA00005189"/>
    </source>
</evidence>
<keyword evidence="4" id="KW-0812">Transmembrane</keyword>
<dbReference type="SMART" id="SM00563">
    <property type="entry name" value="PlsC"/>
    <property type="match status" value="1"/>
</dbReference>
<dbReference type="GO" id="GO:0006654">
    <property type="term" value="P:phosphatidic acid biosynthetic process"/>
    <property type="evidence" value="ECO:0007669"/>
    <property type="project" value="TreeGrafter"/>
</dbReference>
<sequence>MKFIKICITGFLFIWFGIICIFGNLLFCPIILLGLQKYKFVRRFSRFLVRNAWGFFIFFTEFLGYQHSNASILKTVGRPGEIIISNHPSLLDIVFFLSKIKNANCIVKGELEKNIFLFAAIKACGYIPNTNNEEFLNKACEALKNGEILVMFPEGSRTKDEIVFHKAAAYIAIKSAKYLTPIYLDMKPRSLKKGEAWYKTPANTINYKFKVLPSIQIDDFSTQKPDPIRARALHNCLKEIYNEEFKNDR</sequence>
<keyword evidence="3 6" id="KW-0012">Acyltransferase</keyword>
<evidence type="ECO:0000259" key="5">
    <source>
        <dbReference type="SMART" id="SM00563"/>
    </source>
</evidence>
<dbReference type="PANTHER" id="PTHR10434">
    <property type="entry name" value="1-ACYL-SN-GLYCEROL-3-PHOSPHATE ACYLTRANSFERASE"/>
    <property type="match status" value="1"/>
</dbReference>
<evidence type="ECO:0000256" key="4">
    <source>
        <dbReference type="SAM" id="Phobius"/>
    </source>
</evidence>
<dbReference type="Proteomes" id="UP000028486">
    <property type="component" value="Chromosome"/>
</dbReference>
<evidence type="ECO:0000256" key="2">
    <source>
        <dbReference type="ARBA" id="ARBA00022679"/>
    </source>
</evidence>
<protein>
    <submittedName>
        <fullName evidence="6">Lysophospholipid acyltransferase</fullName>
    </submittedName>
</protein>
<dbReference type="RefSeq" id="WP_235183853.1">
    <property type="nucleotide sequence ID" value="NZ_CP009043.1"/>
</dbReference>
<evidence type="ECO:0000256" key="3">
    <source>
        <dbReference type="ARBA" id="ARBA00023315"/>
    </source>
</evidence>
<dbReference type="SUPFAM" id="SSF69593">
    <property type="entry name" value="Glycerol-3-phosphate (1)-acyltransferase"/>
    <property type="match status" value="1"/>
</dbReference>
<feature type="transmembrane region" description="Helical" evidence="4">
    <location>
        <begin position="12"/>
        <end position="35"/>
    </location>
</feature>
<proteinExistence type="predicted"/>
<dbReference type="PANTHER" id="PTHR10434:SF66">
    <property type="entry name" value="PHOSPHOLIPID_GLYCEROL ACYLTRANSFERASE DOMAIN-CONTAINING PROTEIN"/>
    <property type="match status" value="1"/>
</dbReference>
<dbReference type="HOGENOM" id="CLU_078753_0_0_7"/>
<dbReference type="EMBL" id="CP009043">
    <property type="protein sequence ID" value="AII15495.1"/>
    <property type="molecule type" value="Genomic_DNA"/>
</dbReference>
<keyword evidence="4" id="KW-1133">Transmembrane helix</keyword>
<organism evidence="6 7">
    <name type="scientific">Campylobacter iguaniorum</name>
    <dbReference type="NCBI Taxonomy" id="1244531"/>
    <lineage>
        <taxon>Bacteria</taxon>
        <taxon>Pseudomonadati</taxon>
        <taxon>Campylobacterota</taxon>
        <taxon>Epsilonproteobacteria</taxon>
        <taxon>Campylobacterales</taxon>
        <taxon>Campylobacteraceae</taxon>
        <taxon>Campylobacter</taxon>
    </lineage>
</organism>
<dbReference type="Pfam" id="PF01553">
    <property type="entry name" value="Acyltransferase"/>
    <property type="match status" value="1"/>
</dbReference>
<keyword evidence="2 6" id="KW-0808">Transferase</keyword>
<dbReference type="AlphaFoldDB" id="A0A076FB73"/>
<accession>A0A076FB73</accession>
<evidence type="ECO:0000313" key="7">
    <source>
        <dbReference type="Proteomes" id="UP000028486"/>
    </source>
</evidence>
<name>A0A076FB73_9BACT</name>
<feature type="domain" description="Phospholipid/glycerol acyltransferase" evidence="5">
    <location>
        <begin position="81"/>
        <end position="187"/>
    </location>
</feature>